<keyword evidence="3 4" id="KW-0413">Isomerase</keyword>
<dbReference type="GO" id="GO:0160147">
    <property type="term" value="F:tRNA pseudouridine(38-40) synthase activity"/>
    <property type="evidence" value="ECO:0007669"/>
    <property type="project" value="UniProtKB-EC"/>
</dbReference>
<organism evidence="7 8">
    <name type="scientific">Marinibaculum pumilum</name>
    <dbReference type="NCBI Taxonomy" id="1766165"/>
    <lineage>
        <taxon>Bacteria</taxon>
        <taxon>Pseudomonadati</taxon>
        <taxon>Pseudomonadota</taxon>
        <taxon>Alphaproteobacteria</taxon>
        <taxon>Rhodospirillales</taxon>
        <taxon>Rhodospirillaceae</taxon>
        <taxon>Marinibaculum</taxon>
    </lineage>
</organism>
<feature type="domain" description="Pseudouridine synthase I TruA alpha/beta" evidence="6">
    <location>
        <begin position="144"/>
        <end position="245"/>
    </location>
</feature>
<reference evidence="8" key="1">
    <citation type="journal article" date="2019" name="Int. J. Syst. Evol. Microbiol.">
        <title>The Global Catalogue of Microorganisms (GCM) 10K type strain sequencing project: providing services to taxonomists for standard genome sequencing and annotation.</title>
        <authorList>
            <consortium name="The Broad Institute Genomics Platform"/>
            <consortium name="The Broad Institute Genome Sequencing Center for Infectious Disease"/>
            <person name="Wu L."/>
            <person name="Ma J."/>
        </authorList>
    </citation>
    <scope>NUCLEOTIDE SEQUENCE [LARGE SCALE GENOMIC DNA]</scope>
    <source>
        <strain evidence="8">KCTC 42964</strain>
    </source>
</reference>
<dbReference type="RefSeq" id="WP_379904956.1">
    <property type="nucleotide sequence ID" value="NZ_JBHRTR010000036.1"/>
</dbReference>
<proteinExistence type="inferred from homology"/>
<evidence type="ECO:0000256" key="2">
    <source>
        <dbReference type="ARBA" id="ARBA00022694"/>
    </source>
</evidence>
<dbReference type="CDD" id="cd02570">
    <property type="entry name" value="PseudoU_synth_EcTruA"/>
    <property type="match status" value="1"/>
</dbReference>
<feature type="active site" description="Nucleophile" evidence="4">
    <location>
        <position position="52"/>
    </location>
</feature>
<keyword evidence="8" id="KW-1185">Reference proteome</keyword>
<dbReference type="Pfam" id="PF01416">
    <property type="entry name" value="PseudoU_synth_1"/>
    <property type="match status" value="2"/>
</dbReference>
<dbReference type="InterPro" id="IPR020097">
    <property type="entry name" value="PsdUridine_synth_TruA_a/b_dom"/>
</dbReference>
<evidence type="ECO:0000256" key="3">
    <source>
        <dbReference type="ARBA" id="ARBA00023235"/>
    </source>
</evidence>
<dbReference type="PANTHER" id="PTHR11142:SF0">
    <property type="entry name" value="TRNA PSEUDOURIDINE SYNTHASE-LIKE 1"/>
    <property type="match status" value="1"/>
</dbReference>
<evidence type="ECO:0000256" key="5">
    <source>
        <dbReference type="RuleBase" id="RU003792"/>
    </source>
</evidence>
<dbReference type="InterPro" id="IPR001406">
    <property type="entry name" value="PsdUridine_synth_TruA"/>
</dbReference>
<keyword evidence="2 4" id="KW-0819">tRNA processing</keyword>
<sequence>MPRYRLVLEYDGSGFVGWQRQDNGPSVQAALERAVHGLCGETVAVTAAGRTDAGVHASGQVVHLDLPRPYPADRVRDALNHYLKPDPVAVLQASEVGEGFHARFDATARHYRYEILNRRAPPVLDRHRVWHLAKPLDSEAMAAAAALLVGHHDFSSFRSTQCQAASPLKTLDSLTVARRDDRVVICASARSFLHNQVRIMTGSLAQVGLGRWPPARLAAALAARDRKAGGPTAPPQGLCLVGVDYAAPGDRVSRRPQG</sequence>
<feature type="domain" description="Pseudouridine synthase I TruA alpha/beta" evidence="6">
    <location>
        <begin position="9"/>
        <end position="105"/>
    </location>
</feature>
<dbReference type="InterPro" id="IPR020095">
    <property type="entry name" value="PsdUridine_synth_TruA_C"/>
</dbReference>
<comment type="caution">
    <text evidence="7">The sequence shown here is derived from an EMBL/GenBank/DDBJ whole genome shotgun (WGS) entry which is preliminary data.</text>
</comment>
<dbReference type="Gene3D" id="3.30.70.660">
    <property type="entry name" value="Pseudouridine synthase I, catalytic domain, C-terminal subdomain"/>
    <property type="match status" value="1"/>
</dbReference>
<dbReference type="SUPFAM" id="SSF55120">
    <property type="entry name" value="Pseudouridine synthase"/>
    <property type="match status" value="1"/>
</dbReference>
<feature type="binding site" evidence="4">
    <location>
        <position position="111"/>
    </location>
    <ligand>
        <name>substrate</name>
    </ligand>
</feature>
<dbReference type="HAMAP" id="MF_00171">
    <property type="entry name" value="TruA"/>
    <property type="match status" value="1"/>
</dbReference>
<accession>A0ABV7L691</accession>
<evidence type="ECO:0000259" key="6">
    <source>
        <dbReference type="Pfam" id="PF01416"/>
    </source>
</evidence>
<comment type="caution">
    <text evidence="4">Lacks conserved residue(s) required for the propagation of feature annotation.</text>
</comment>
<comment type="function">
    <text evidence="4">Formation of pseudouridine at positions 38, 39 and 40 in the anticodon stem and loop of transfer RNAs.</text>
</comment>
<dbReference type="EC" id="5.4.99.12" evidence="4"/>
<comment type="subunit">
    <text evidence="4">Homodimer.</text>
</comment>
<name>A0ABV7L691_9PROT</name>
<dbReference type="Gene3D" id="3.30.70.580">
    <property type="entry name" value="Pseudouridine synthase I, catalytic domain, N-terminal subdomain"/>
    <property type="match status" value="1"/>
</dbReference>
<dbReference type="Proteomes" id="UP001595528">
    <property type="component" value="Unassembled WGS sequence"/>
</dbReference>
<dbReference type="PIRSF" id="PIRSF001430">
    <property type="entry name" value="tRNA_psdUrid_synth"/>
    <property type="match status" value="1"/>
</dbReference>
<dbReference type="InterPro" id="IPR020094">
    <property type="entry name" value="TruA/RsuA/RluB/E/F_N"/>
</dbReference>
<evidence type="ECO:0000256" key="4">
    <source>
        <dbReference type="HAMAP-Rule" id="MF_00171"/>
    </source>
</evidence>
<comment type="similarity">
    <text evidence="1 4 5">Belongs to the tRNA pseudouridine synthase TruA family.</text>
</comment>
<gene>
    <name evidence="4 7" type="primary">truA</name>
    <name evidence="7" type="ORF">ACFOGJ_22835</name>
</gene>
<dbReference type="EMBL" id="JBHRTR010000036">
    <property type="protein sequence ID" value="MFC3230105.1"/>
    <property type="molecule type" value="Genomic_DNA"/>
</dbReference>
<protein>
    <recommendedName>
        <fullName evidence="4">tRNA pseudouridine synthase A</fullName>
        <ecNumber evidence="4">5.4.99.12</ecNumber>
    </recommendedName>
    <alternativeName>
        <fullName evidence="4">tRNA pseudouridine(38-40) synthase</fullName>
    </alternativeName>
    <alternativeName>
        <fullName evidence="4">tRNA pseudouridylate synthase I</fullName>
    </alternativeName>
    <alternativeName>
        <fullName evidence="4">tRNA-uridine isomerase I</fullName>
    </alternativeName>
</protein>
<comment type="catalytic activity">
    <reaction evidence="4 5">
        <text>uridine(38/39/40) in tRNA = pseudouridine(38/39/40) in tRNA</text>
        <dbReference type="Rhea" id="RHEA:22376"/>
        <dbReference type="Rhea" id="RHEA-COMP:10085"/>
        <dbReference type="Rhea" id="RHEA-COMP:10087"/>
        <dbReference type="ChEBI" id="CHEBI:65314"/>
        <dbReference type="ChEBI" id="CHEBI:65315"/>
        <dbReference type="EC" id="5.4.99.12"/>
    </reaction>
</comment>
<evidence type="ECO:0000313" key="7">
    <source>
        <dbReference type="EMBL" id="MFC3230105.1"/>
    </source>
</evidence>
<evidence type="ECO:0000313" key="8">
    <source>
        <dbReference type="Proteomes" id="UP001595528"/>
    </source>
</evidence>
<dbReference type="PANTHER" id="PTHR11142">
    <property type="entry name" value="PSEUDOURIDYLATE SYNTHASE"/>
    <property type="match status" value="1"/>
</dbReference>
<evidence type="ECO:0000256" key="1">
    <source>
        <dbReference type="ARBA" id="ARBA00009375"/>
    </source>
</evidence>
<dbReference type="NCBIfam" id="TIGR00071">
    <property type="entry name" value="hisT_truA"/>
    <property type="match status" value="1"/>
</dbReference>
<dbReference type="InterPro" id="IPR020103">
    <property type="entry name" value="PsdUridine_synth_cat_dom_sf"/>
</dbReference>